<accession>A0A7Y0EVA6</accession>
<dbReference type="EMBL" id="JAAIIG010000001">
    <property type="protein sequence ID" value="NMM97058.1"/>
    <property type="molecule type" value="Genomic_DNA"/>
</dbReference>
<dbReference type="Proteomes" id="UP000543419">
    <property type="component" value="Unassembled WGS sequence"/>
</dbReference>
<dbReference type="AlphaFoldDB" id="A0A7Y0EVA6"/>
<evidence type="ECO:0000313" key="2">
    <source>
        <dbReference type="Proteomes" id="UP000543419"/>
    </source>
</evidence>
<evidence type="ECO:0000313" key="1">
    <source>
        <dbReference type="EMBL" id="NMM97058.1"/>
    </source>
</evidence>
<organism evidence="1 2">
    <name type="scientific">Bifidobacterium olomucense</name>
    <dbReference type="NCBI Taxonomy" id="2675324"/>
    <lineage>
        <taxon>Bacteria</taxon>
        <taxon>Bacillati</taxon>
        <taxon>Actinomycetota</taxon>
        <taxon>Actinomycetes</taxon>
        <taxon>Bifidobacteriales</taxon>
        <taxon>Bifidobacteriaceae</taxon>
        <taxon>Bifidobacterium</taxon>
    </lineage>
</organism>
<proteinExistence type="predicted"/>
<protein>
    <submittedName>
        <fullName evidence="1">Uncharacterized protein</fullName>
    </submittedName>
</protein>
<name>A0A7Y0EVA6_9BIFI</name>
<sequence>MLIVLSDTKVWLLGLWRYRASTYMMFIGIRKANGYMQNS</sequence>
<gene>
    <name evidence="1" type="ORF">G1C97_0007</name>
</gene>
<keyword evidence="2" id="KW-1185">Reference proteome</keyword>
<reference evidence="1 2" key="1">
    <citation type="submission" date="2020-02" db="EMBL/GenBank/DDBJ databases">
        <title>Characterization of phylogenetic diversity of novel bifidobacterial species isolated in Czech ZOOs.</title>
        <authorList>
            <person name="Lugli G.A."/>
            <person name="Vera N.B."/>
            <person name="Ventura M."/>
        </authorList>
    </citation>
    <scope>NUCLEOTIDE SEQUENCE [LARGE SCALE GENOMIC DNA]</scope>
    <source>
        <strain evidence="1 2">DSM 109959</strain>
    </source>
</reference>
<comment type="caution">
    <text evidence="1">The sequence shown here is derived from an EMBL/GenBank/DDBJ whole genome shotgun (WGS) entry which is preliminary data.</text>
</comment>